<keyword evidence="3" id="KW-1185">Reference proteome</keyword>
<evidence type="ECO:0000256" key="1">
    <source>
        <dbReference type="SAM" id="MobiDB-lite"/>
    </source>
</evidence>
<accession>A0AAV1SP03</accession>
<protein>
    <submittedName>
        <fullName evidence="2">Uncharacterized protein</fullName>
    </submittedName>
</protein>
<proteinExistence type="predicted"/>
<feature type="compositionally biased region" description="Gly residues" evidence="1">
    <location>
        <begin position="56"/>
        <end position="65"/>
    </location>
</feature>
<evidence type="ECO:0000313" key="2">
    <source>
        <dbReference type="EMBL" id="CAK7355732.1"/>
    </source>
</evidence>
<gene>
    <name evidence="2" type="ORF">DCAF_LOCUS25992</name>
</gene>
<dbReference type="AlphaFoldDB" id="A0AAV1SP03"/>
<feature type="compositionally biased region" description="Basic and acidic residues" evidence="1">
    <location>
        <begin position="67"/>
        <end position="85"/>
    </location>
</feature>
<comment type="caution">
    <text evidence="2">The sequence shown here is derived from an EMBL/GenBank/DDBJ whole genome shotgun (WGS) entry which is preliminary data.</text>
</comment>
<evidence type="ECO:0000313" key="3">
    <source>
        <dbReference type="Proteomes" id="UP001314170"/>
    </source>
</evidence>
<dbReference type="EMBL" id="CAWUPB010001196">
    <property type="protein sequence ID" value="CAK7355732.1"/>
    <property type="molecule type" value="Genomic_DNA"/>
</dbReference>
<feature type="region of interest" description="Disordered" evidence="1">
    <location>
        <begin position="45"/>
        <end position="89"/>
    </location>
</feature>
<dbReference type="Proteomes" id="UP001314170">
    <property type="component" value="Unassembled WGS sequence"/>
</dbReference>
<name>A0AAV1SP03_9ROSI</name>
<organism evidence="2 3">
    <name type="scientific">Dovyalis caffra</name>
    <dbReference type="NCBI Taxonomy" id="77055"/>
    <lineage>
        <taxon>Eukaryota</taxon>
        <taxon>Viridiplantae</taxon>
        <taxon>Streptophyta</taxon>
        <taxon>Embryophyta</taxon>
        <taxon>Tracheophyta</taxon>
        <taxon>Spermatophyta</taxon>
        <taxon>Magnoliopsida</taxon>
        <taxon>eudicotyledons</taxon>
        <taxon>Gunneridae</taxon>
        <taxon>Pentapetalae</taxon>
        <taxon>rosids</taxon>
        <taxon>fabids</taxon>
        <taxon>Malpighiales</taxon>
        <taxon>Salicaceae</taxon>
        <taxon>Flacourtieae</taxon>
        <taxon>Dovyalis</taxon>
    </lineage>
</organism>
<sequence length="121" mass="12907">MMAEVTPVVVEVTPVVGPEPMVVEVLLVVIGATMKGVEEEGNVTRVAGKGVDEGMGTRGGLGNGRGDNNHNRGDSRNNTSYRHDNGMATVNNGGGNLGYGFMKMSPWLKPAQPYEFDRNLM</sequence>
<reference evidence="2 3" key="1">
    <citation type="submission" date="2024-01" db="EMBL/GenBank/DDBJ databases">
        <authorList>
            <person name="Waweru B."/>
        </authorList>
    </citation>
    <scope>NUCLEOTIDE SEQUENCE [LARGE SCALE GENOMIC DNA]</scope>
</reference>